<keyword evidence="1" id="KW-0812">Transmembrane</keyword>
<name>A0A0N5ASF5_9BILA</name>
<evidence type="ECO:0000259" key="2">
    <source>
        <dbReference type="Pfam" id="PF26431"/>
    </source>
</evidence>
<dbReference type="WBParaSite" id="SMUV_0000771601-mRNA-1">
    <property type="protein sequence ID" value="SMUV_0000771601-mRNA-1"/>
    <property type="gene ID" value="SMUV_0000771601"/>
</dbReference>
<protein>
    <submittedName>
        <fullName evidence="4">MYND-type domain-containing protein</fullName>
    </submittedName>
</protein>
<dbReference type="InterPro" id="IPR058430">
    <property type="entry name" value="DUF8117"/>
</dbReference>
<proteinExistence type="predicted"/>
<accession>A0A0N5ASF5</accession>
<dbReference type="AlphaFoldDB" id="A0A0N5ASF5"/>
<sequence length="289" mass="34012">MHQKLSKLWWSRLIISVRGYVANYVESSDEILFFTDDAFIMLHQRIVESTTKSASSVIFICFLYLQILNDLDVFVNVMDIVETLSNLTRGIMQNNPFTDPQTKNQFRRLFGQANDTTYRVANAQKYAYITFMDILSIVQQRWLVQSNKQKTIRFEKDPEWQPDDRVVLFQHFFEGLLILYCLFKFPVCCICVLFKHISKNHMIFLGNRTWVLSDFDRHILTYWRPNGSYVIFGDRFIHERLEEGYSLCANCGMLEQQPNQFGICDGKKFCSEQCSRSHFDSLSKKADDA</sequence>
<keyword evidence="1" id="KW-1133">Transmembrane helix</keyword>
<feature type="domain" description="DUF8117" evidence="2">
    <location>
        <begin position="7"/>
        <end position="143"/>
    </location>
</feature>
<dbReference type="Pfam" id="PF26431">
    <property type="entry name" value="DUF8117"/>
    <property type="match status" value="1"/>
</dbReference>
<reference evidence="4" key="1">
    <citation type="submission" date="2017-02" db="UniProtKB">
        <authorList>
            <consortium name="WormBaseParasite"/>
        </authorList>
    </citation>
    <scope>IDENTIFICATION</scope>
</reference>
<keyword evidence="1" id="KW-0472">Membrane</keyword>
<organism evidence="3 4">
    <name type="scientific">Syphacia muris</name>
    <dbReference type="NCBI Taxonomy" id="451379"/>
    <lineage>
        <taxon>Eukaryota</taxon>
        <taxon>Metazoa</taxon>
        <taxon>Ecdysozoa</taxon>
        <taxon>Nematoda</taxon>
        <taxon>Chromadorea</taxon>
        <taxon>Rhabditida</taxon>
        <taxon>Spirurina</taxon>
        <taxon>Oxyuridomorpha</taxon>
        <taxon>Oxyuroidea</taxon>
        <taxon>Oxyuridae</taxon>
        <taxon>Syphacia</taxon>
    </lineage>
</organism>
<dbReference type="Proteomes" id="UP000046393">
    <property type="component" value="Unplaced"/>
</dbReference>
<feature type="transmembrane region" description="Helical" evidence="1">
    <location>
        <begin position="172"/>
        <end position="194"/>
    </location>
</feature>
<evidence type="ECO:0000313" key="4">
    <source>
        <dbReference type="WBParaSite" id="SMUV_0000771601-mRNA-1"/>
    </source>
</evidence>
<evidence type="ECO:0000256" key="1">
    <source>
        <dbReference type="SAM" id="Phobius"/>
    </source>
</evidence>
<evidence type="ECO:0000313" key="3">
    <source>
        <dbReference type="Proteomes" id="UP000046393"/>
    </source>
</evidence>
<keyword evidence="3" id="KW-1185">Reference proteome</keyword>